<dbReference type="EMBL" id="FNUC01000003">
    <property type="protein sequence ID" value="SEE70708.1"/>
    <property type="molecule type" value="Genomic_DNA"/>
</dbReference>
<reference evidence="2" key="1">
    <citation type="submission" date="2016-10" db="EMBL/GenBank/DDBJ databases">
        <authorList>
            <person name="Varghese N."/>
            <person name="Submissions S."/>
        </authorList>
    </citation>
    <scope>NUCLEOTIDE SEQUENCE [LARGE SCALE GENOMIC DNA]</scope>
    <source>
        <strain evidence="2">DSM 45237</strain>
    </source>
</reference>
<dbReference type="InterPro" id="IPR012349">
    <property type="entry name" value="Split_barrel_FMN-bd"/>
</dbReference>
<dbReference type="Pfam" id="PF12900">
    <property type="entry name" value="Pyridox_ox_2"/>
    <property type="match status" value="1"/>
</dbReference>
<gene>
    <name evidence="1" type="ORF">SAMN04488561_2353</name>
</gene>
<organism evidence="1 2">
    <name type="scientific">Jiangella alba</name>
    <dbReference type="NCBI Taxonomy" id="561176"/>
    <lineage>
        <taxon>Bacteria</taxon>
        <taxon>Bacillati</taxon>
        <taxon>Actinomycetota</taxon>
        <taxon>Actinomycetes</taxon>
        <taxon>Jiangellales</taxon>
        <taxon>Jiangellaceae</taxon>
        <taxon>Jiangella</taxon>
    </lineage>
</organism>
<dbReference type="AlphaFoldDB" id="A0A1H5L3A2"/>
<dbReference type="STRING" id="561176.SAMN04488561_2353"/>
<sequence>MDVDPRTGMTILDADSCWALLASADVVRLAVVAAGDLEIFPVNAVVDGHTLVFATGEGTKLAAVTIARDVVLEADGADAERGVAWSVVVRGRAERLVRFADIYRAEELPLRSWTTHPKQWFVRVHPAQVTGRRFVSAAGRGRGRR</sequence>
<dbReference type="RefSeq" id="WP_069112703.1">
    <property type="nucleotide sequence ID" value="NZ_FNUC01000003.1"/>
</dbReference>
<dbReference type="SUPFAM" id="SSF50475">
    <property type="entry name" value="FMN-binding split barrel"/>
    <property type="match status" value="1"/>
</dbReference>
<dbReference type="Gene3D" id="2.30.110.10">
    <property type="entry name" value="Electron Transport, Fmn-binding Protein, Chain A"/>
    <property type="match status" value="1"/>
</dbReference>
<name>A0A1H5L3A2_9ACTN</name>
<dbReference type="OrthoDB" id="7062584at2"/>
<dbReference type="Proteomes" id="UP000181980">
    <property type="component" value="Unassembled WGS sequence"/>
</dbReference>
<protein>
    <submittedName>
        <fullName evidence="1">Pyridoxamine 5'-phosphate oxidase</fullName>
    </submittedName>
</protein>
<accession>A0A1H5L3A2</accession>
<keyword evidence="2" id="KW-1185">Reference proteome</keyword>
<dbReference type="InterPro" id="IPR024747">
    <property type="entry name" value="Pyridox_Oxase-rel"/>
</dbReference>
<evidence type="ECO:0000313" key="1">
    <source>
        <dbReference type="EMBL" id="SEE70708.1"/>
    </source>
</evidence>
<evidence type="ECO:0000313" key="2">
    <source>
        <dbReference type="Proteomes" id="UP000181980"/>
    </source>
</evidence>
<proteinExistence type="predicted"/>